<sequence length="51" mass="5711">VYDKDLSQDVMWNAGMVVGSGKAKFEIVEINKSEVVLSKKGEKYLLKYGSK</sequence>
<organism evidence="1">
    <name type="scientific">marine sediment metagenome</name>
    <dbReference type="NCBI Taxonomy" id="412755"/>
    <lineage>
        <taxon>unclassified sequences</taxon>
        <taxon>metagenomes</taxon>
        <taxon>ecological metagenomes</taxon>
    </lineage>
</organism>
<feature type="non-terminal residue" evidence="1">
    <location>
        <position position="1"/>
    </location>
</feature>
<reference evidence="1" key="1">
    <citation type="journal article" date="2014" name="Front. Microbiol.">
        <title>High frequency of phylogenetically diverse reductive dehalogenase-homologous genes in deep subseafloor sedimentary metagenomes.</title>
        <authorList>
            <person name="Kawai M."/>
            <person name="Futagami T."/>
            <person name="Toyoda A."/>
            <person name="Takaki Y."/>
            <person name="Nishi S."/>
            <person name="Hori S."/>
            <person name="Arai W."/>
            <person name="Tsubouchi T."/>
            <person name="Morono Y."/>
            <person name="Uchiyama I."/>
            <person name="Ito T."/>
            <person name="Fujiyama A."/>
            <person name="Inagaki F."/>
            <person name="Takami H."/>
        </authorList>
    </citation>
    <scope>NUCLEOTIDE SEQUENCE</scope>
    <source>
        <strain evidence="1">Expedition CK06-06</strain>
    </source>
</reference>
<protein>
    <submittedName>
        <fullName evidence="1">Uncharacterized protein</fullName>
    </submittedName>
</protein>
<name>X0XAI2_9ZZZZ</name>
<dbReference type="AlphaFoldDB" id="X0XAI2"/>
<evidence type="ECO:0000313" key="1">
    <source>
        <dbReference type="EMBL" id="GAG40080.1"/>
    </source>
</evidence>
<dbReference type="EMBL" id="BARS01043494">
    <property type="protein sequence ID" value="GAG40080.1"/>
    <property type="molecule type" value="Genomic_DNA"/>
</dbReference>
<comment type="caution">
    <text evidence="1">The sequence shown here is derived from an EMBL/GenBank/DDBJ whole genome shotgun (WGS) entry which is preliminary data.</text>
</comment>
<gene>
    <name evidence="1" type="ORF">S01H1_65838</name>
</gene>
<accession>X0XAI2</accession>
<proteinExistence type="predicted"/>